<dbReference type="AlphaFoldDB" id="A0A100PRN8"/>
<dbReference type="Proteomes" id="UP000852880">
    <property type="component" value="Unassembled WGS sequence"/>
</dbReference>
<comment type="caution">
    <text evidence="1">The sequence shown here is derived from an EMBL/GenBank/DDBJ whole genome shotgun (WGS) entry which is preliminary data.</text>
</comment>
<dbReference type="EMBL" id="MJEL01000012">
    <property type="protein sequence ID" value="OEH98014.1"/>
    <property type="molecule type" value="Genomic_DNA"/>
</dbReference>
<name>A0A100PRN8_SALER</name>
<dbReference type="InterPro" id="IPR014894">
    <property type="entry name" value="DcrB/EagT6"/>
</dbReference>
<gene>
    <name evidence="1" type="ORF">BH006_01590</name>
</gene>
<accession>A0A100PRN8</accession>
<proteinExistence type="predicted"/>
<dbReference type="Gene3D" id="3.40.1000.10">
    <property type="entry name" value="Mog1/PsbP, alpha/beta/alpha sandwich"/>
    <property type="match status" value="1"/>
</dbReference>
<sequence>MQYLINEGHFSLPGNWQDNTMNILTPVLSDIAGANLVVTREILPEGAEFSDYLAVQKKKFRTELKAMTFTVEESCHVEERPAEYWEFSWNNNGITIQQLLLVILNGRQVLTLTYSSTQALAEEDRKTMRGTLLHFRFGMPQDK</sequence>
<reference evidence="1" key="1">
    <citation type="submission" date="2016-09" db="EMBL/GenBank/DDBJ databases">
        <title>Whole Genome Sequencing of Salmonella enterica subsp. enterica serovar Nottingham.</title>
        <authorList>
            <person name="Zheng J."/>
            <person name="Wang H."/>
        </authorList>
    </citation>
    <scope>NUCLEOTIDE SEQUENCE [LARGE SCALE GENOMIC DNA]</scope>
    <source>
        <strain evidence="1">CFSAN055411</strain>
    </source>
</reference>
<evidence type="ECO:0008006" key="2">
    <source>
        <dbReference type="Google" id="ProtNLM"/>
    </source>
</evidence>
<organism evidence="1">
    <name type="scientific">Salmonella enterica</name>
    <name type="common">Salmonella choleraesuis</name>
    <dbReference type="NCBI Taxonomy" id="28901"/>
    <lineage>
        <taxon>Bacteria</taxon>
        <taxon>Pseudomonadati</taxon>
        <taxon>Pseudomonadota</taxon>
        <taxon>Gammaproteobacteria</taxon>
        <taxon>Enterobacterales</taxon>
        <taxon>Enterobacteriaceae</taxon>
        <taxon>Salmonella</taxon>
    </lineage>
</organism>
<dbReference type="InterPro" id="IPR016123">
    <property type="entry name" value="Mog1/PsbP_a/b/a-sand"/>
</dbReference>
<dbReference type="SUPFAM" id="SSF55724">
    <property type="entry name" value="Mog1p/PsbP-like"/>
    <property type="match status" value="1"/>
</dbReference>
<dbReference type="Pfam" id="PF08786">
    <property type="entry name" value="DcrB"/>
    <property type="match status" value="1"/>
</dbReference>
<dbReference type="RefSeq" id="WP_001199685.1">
    <property type="nucleotide sequence ID" value="NZ_BAABTQ010000015.1"/>
</dbReference>
<protein>
    <recommendedName>
        <fullName evidence="2">DUF1795 domain-containing protein</fullName>
    </recommendedName>
</protein>
<evidence type="ECO:0000313" key="1">
    <source>
        <dbReference type="EMBL" id="OEH98014.1"/>
    </source>
</evidence>